<protein>
    <submittedName>
        <fullName evidence="1">Macaca fascicularis brain cDNA clone: QflA-17580, similar to human RecQ protein-like 5 (RECQL5), mRNA, RefSeq: NM_004259.3</fullName>
    </submittedName>
</protein>
<organism evidence="1">
    <name type="scientific">Macaca fascicularis</name>
    <name type="common">Crab-eating macaque</name>
    <name type="synonym">Cynomolgus monkey</name>
    <dbReference type="NCBI Taxonomy" id="9541"/>
    <lineage>
        <taxon>Eukaryota</taxon>
        <taxon>Metazoa</taxon>
        <taxon>Chordata</taxon>
        <taxon>Craniata</taxon>
        <taxon>Vertebrata</taxon>
        <taxon>Euteleostomi</taxon>
        <taxon>Mammalia</taxon>
        <taxon>Eutheria</taxon>
        <taxon>Euarchontoglires</taxon>
        <taxon>Primates</taxon>
        <taxon>Haplorrhini</taxon>
        <taxon>Catarrhini</taxon>
        <taxon>Cercopithecidae</taxon>
        <taxon>Cercopithecinae</taxon>
        <taxon>Macaca</taxon>
    </lineage>
</organism>
<dbReference type="AlphaFoldDB" id="I7GMM5"/>
<reference evidence="1" key="1">
    <citation type="journal article" date="2007" name="PLoS Biol.">
        <title>Rate of evolution in brain-expressed genes in humans and other primates.</title>
        <authorList>
            <person name="Wang H.-Y."/>
            <person name="Chien H.-C."/>
            <person name="Osada N."/>
            <person name="Hashimoto K."/>
            <person name="Sugano S."/>
            <person name="Gojobori T."/>
            <person name="Chou C.-K."/>
            <person name="Tsai S.-F."/>
            <person name="Wu C.-I."/>
            <person name="Shen C.-K.J."/>
        </authorList>
    </citation>
    <scope>NUCLEOTIDE SEQUENCE</scope>
</reference>
<proteinExistence type="evidence at transcript level"/>
<dbReference type="EMBL" id="AB172303">
    <property type="protein sequence ID" value="BAE89365.1"/>
    <property type="molecule type" value="mRNA"/>
</dbReference>
<sequence length="47" mass="4640">MSGLSFIGILPSLWLDTTRSLAGLAGMGSLPGAVSITQGMTGTKSAS</sequence>
<evidence type="ECO:0000313" key="1">
    <source>
        <dbReference type="EMBL" id="BAE89365.1"/>
    </source>
</evidence>
<name>I7GMM5_MACFA</name>
<accession>I7GMM5</accession>